<dbReference type="RefSeq" id="WP_131889103.1">
    <property type="nucleotide sequence ID" value="NZ_SMKU01000005.1"/>
</dbReference>
<organism evidence="8 9">
    <name type="scientific">Actinomadura rubrisoli</name>
    <dbReference type="NCBI Taxonomy" id="2530368"/>
    <lineage>
        <taxon>Bacteria</taxon>
        <taxon>Bacillati</taxon>
        <taxon>Actinomycetota</taxon>
        <taxon>Actinomycetes</taxon>
        <taxon>Streptosporangiales</taxon>
        <taxon>Thermomonosporaceae</taxon>
        <taxon>Actinomadura</taxon>
    </lineage>
</organism>
<keyword evidence="3" id="KW-1003">Cell membrane</keyword>
<dbReference type="EMBL" id="SMKU01000005">
    <property type="protein sequence ID" value="TDD96687.1"/>
    <property type="molecule type" value="Genomic_DNA"/>
</dbReference>
<dbReference type="InterPro" id="IPR050601">
    <property type="entry name" value="CPA3_antiporter_subunitC"/>
</dbReference>
<evidence type="ECO:0000256" key="2">
    <source>
        <dbReference type="ARBA" id="ARBA00010388"/>
    </source>
</evidence>
<evidence type="ECO:0000256" key="5">
    <source>
        <dbReference type="ARBA" id="ARBA00022989"/>
    </source>
</evidence>
<feature type="transmembrane region" description="Helical" evidence="7">
    <location>
        <begin position="30"/>
        <end position="52"/>
    </location>
</feature>
<dbReference type="Gene3D" id="1.10.287.3510">
    <property type="match status" value="1"/>
</dbReference>
<gene>
    <name evidence="8" type="ORF">E1298_02625</name>
</gene>
<feature type="transmembrane region" description="Helical" evidence="7">
    <location>
        <begin position="6"/>
        <end position="23"/>
    </location>
</feature>
<sequence length="115" mass="12121">MSHLPYLTAGWIMLVGIYGMVTSRDLIHAVVCLSVTQSGTYVLLLAIGYRSGATAPVFSDRPPGGRPVTDPIVQAMTLTDIVVGATVTALLLALAVQVAKRRGTLDPGELRSLES</sequence>
<evidence type="ECO:0000256" key="7">
    <source>
        <dbReference type="SAM" id="Phobius"/>
    </source>
</evidence>
<protein>
    <submittedName>
        <fullName evidence="8">Dehydrogenase</fullName>
    </submittedName>
</protein>
<dbReference type="PANTHER" id="PTHR34583:SF2">
    <property type="entry name" value="ANTIPORTER SUBUNIT MNHC2-RELATED"/>
    <property type="match status" value="1"/>
</dbReference>
<evidence type="ECO:0000256" key="4">
    <source>
        <dbReference type="ARBA" id="ARBA00022692"/>
    </source>
</evidence>
<evidence type="ECO:0000313" key="8">
    <source>
        <dbReference type="EMBL" id="TDD96687.1"/>
    </source>
</evidence>
<keyword evidence="6 7" id="KW-0472">Membrane</keyword>
<reference evidence="8 9" key="1">
    <citation type="submission" date="2019-03" db="EMBL/GenBank/DDBJ databases">
        <title>Draft genome sequences of novel Actinobacteria.</title>
        <authorList>
            <person name="Sahin N."/>
            <person name="Ay H."/>
            <person name="Saygin H."/>
        </authorList>
    </citation>
    <scope>NUCLEOTIDE SEQUENCE [LARGE SCALE GENOMIC DNA]</scope>
    <source>
        <strain evidence="8 9">H3C3</strain>
    </source>
</reference>
<comment type="similarity">
    <text evidence="2">Belongs to the CPA3 antiporters (TC 2.A.63) subunit C family.</text>
</comment>
<keyword evidence="9" id="KW-1185">Reference proteome</keyword>
<evidence type="ECO:0000256" key="1">
    <source>
        <dbReference type="ARBA" id="ARBA00004651"/>
    </source>
</evidence>
<name>A0A4V2YZE4_9ACTN</name>
<dbReference type="AlphaFoldDB" id="A0A4V2YZE4"/>
<evidence type="ECO:0000256" key="3">
    <source>
        <dbReference type="ARBA" id="ARBA00022475"/>
    </source>
</evidence>
<keyword evidence="4 7" id="KW-0812">Transmembrane</keyword>
<accession>A0A4V2YZE4</accession>
<feature type="transmembrane region" description="Helical" evidence="7">
    <location>
        <begin position="72"/>
        <end position="96"/>
    </location>
</feature>
<dbReference type="OrthoDB" id="7994045at2"/>
<proteinExistence type="inferred from homology"/>
<dbReference type="PANTHER" id="PTHR34583">
    <property type="entry name" value="ANTIPORTER SUBUNIT MNHC2-RELATED"/>
    <property type="match status" value="1"/>
</dbReference>
<dbReference type="InterPro" id="IPR039428">
    <property type="entry name" value="NUOK/Mnh_C1-like"/>
</dbReference>
<comment type="subcellular location">
    <subcellularLocation>
        <location evidence="1">Cell membrane</location>
        <topology evidence="1">Multi-pass membrane protein</topology>
    </subcellularLocation>
</comment>
<dbReference type="GO" id="GO:0005886">
    <property type="term" value="C:plasma membrane"/>
    <property type="evidence" value="ECO:0007669"/>
    <property type="project" value="UniProtKB-SubCell"/>
</dbReference>
<keyword evidence="5 7" id="KW-1133">Transmembrane helix</keyword>
<dbReference type="Proteomes" id="UP000294513">
    <property type="component" value="Unassembled WGS sequence"/>
</dbReference>
<comment type="caution">
    <text evidence="8">The sequence shown here is derived from an EMBL/GenBank/DDBJ whole genome shotgun (WGS) entry which is preliminary data.</text>
</comment>
<evidence type="ECO:0000256" key="6">
    <source>
        <dbReference type="ARBA" id="ARBA00023136"/>
    </source>
</evidence>
<dbReference type="Pfam" id="PF00420">
    <property type="entry name" value="Oxidored_q2"/>
    <property type="match status" value="1"/>
</dbReference>
<evidence type="ECO:0000313" key="9">
    <source>
        <dbReference type="Proteomes" id="UP000294513"/>
    </source>
</evidence>